<proteinExistence type="evidence at transcript level"/>
<accession>D6W4S8</accession>
<organism evidence="1">
    <name type="scientific">Drosophila melanogaster</name>
    <name type="common">Fruit fly</name>
    <dbReference type="NCBI Taxonomy" id="7227"/>
    <lineage>
        <taxon>Eukaryota</taxon>
        <taxon>Metazoa</taxon>
        <taxon>Ecdysozoa</taxon>
        <taxon>Arthropoda</taxon>
        <taxon>Hexapoda</taxon>
        <taxon>Insecta</taxon>
        <taxon>Pterygota</taxon>
        <taxon>Neoptera</taxon>
        <taxon>Endopterygota</taxon>
        <taxon>Diptera</taxon>
        <taxon>Brachycera</taxon>
        <taxon>Muscomorpha</taxon>
        <taxon>Ephydroidea</taxon>
        <taxon>Drosophilidae</taxon>
        <taxon>Drosophila</taxon>
        <taxon>Sophophora</taxon>
    </lineage>
</organism>
<dbReference type="EMBL" id="BT124978">
    <property type="protein sequence ID" value="ADI44136.1"/>
    <property type="molecule type" value="mRNA"/>
</dbReference>
<sequence>MRWNNGGTAATANQHALEMQVKSSCIRSESQPPLEVCNGFWIWDRSWKSLPLNSKTFTIRIAFVCCSLLAKSKQNIEGFVPCLSMKLLACLLALWATS</sequence>
<protein>
    <submittedName>
        <fullName evidence="1">MIP22513p</fullName>
    </submittedName>
</protein>
<reference evidence="1" key="1">
    <citation type="submission" date="2010-06" db="EMBL/GenBank/DDBJ databases">
        <authorList>
            <person name="Carlson J."/>
            <person name="Booth B."/>
            <person name="Frise E."/>
            <person name="Sandler J."/>
            <person name="Wan K."/>
            <person name="Yu C."/>
            <person name="Celniker S."/>
        </authorList>
    </citation>
    <scope>NUCLEOTIDE SEQUENCE</scope>
</reference>
<name>D6W4S8_DROME</name>
<dbReference type="AlphaFoldDB" id="D6W4S8"/>
<evidence type="ECO:0000313" key="1">
    <source>
        <dbReference type="EMBL" id="ADI44136.1"/>
    </source>
</evidence>